<evidence type="ECO:0000256" key="5">
    <source>
        <dbReference type="SAM" id="MobiDB-lite"/>
    </source>
</evidence>
<dbReference type="EMBL" id="CP017708">
    <property type="protein sequence ID" value="AOY83205.1"/>
    <property type="molecule type" value="Genomic_DNA"/>
</dbReference>
<dbReference type="SUPFAM" id="SSF52540">
    <property type="entry name" value="P-loop containing nucleoside triphosphate hydrolases"/>
    <property type="match status" value="1"/>
</dbReference>
<feature type="repeat" description="WD" evidence="3">
    <location>
        <begin position="798"/>
        <end position="832"/>
    </location>
</feature>
<dbReference type="InterPro" id="IPR020472">
    <property type="entry name" value="WD40_PAC1"/>
</dbReference>
<feature type="repeat" description="WD" evidence="3">
    <location>
        <begin position="624"/>
        <end position="665"/>
    </location>
</feature>
<dbReference type="SUPFAM" id="SSF48452">
    <property type="entry name" value="TPR-like"/>
    <property type="match status" value="1"/>
</dbReference>
<name>A0A1D9G6V5_MOOP1</name>
<keyword evidence="6" id="KW-1133">Transmembrane helix</keyword>
<proteinExistence type="predicted"/>
<organism evidence="7 8">
    <name type="scientific">Moorena producens (strain JHB)</name>
    <dbReference type="NCBI Taxonomy" id="1454205"/>
    <lineage>
        <taxon>Bacteria</taxon>
        <taxon>Bacillati</taxon>
        <taxon>Cyanobacteriota</taxon>
        <taxon>Cyanophyceae</taxon>
        <taxon>Coleofasciculales</taxon>
        <taxon>Coleofasciculaceae</taxon>
        <taxon>Moorena</taxon>
    </lineage>
</organism>
<evidence type="ECO:0000256" key="4">
    <source>
        <dbReference type="PROSITE-ProRule" id="PRU00339"/>
    </source>
</evidence>
<feature type="repeat" description="WD" evidence="3">
    <location>
        <begin position="1008"/>
        <end position="1042"/>
    </location>
</feature>
<feature type="repeat" description="WD" evidence="3">
    <location>
        <begin position="880"/>
        <end position="921"/>
    </location>
</feature>
<evidence type="ECO:0000256" key="3">
    <source>
        <dbReference type="PROSITE-ProRule" id="PRU00221"/>
    </source>
</evidence>
<evidence type="ECO:0000313" key="8">
    <source>
        <dbReference type="Proteomes" id="UP000176944"/>
    </source>
</evidence>
<keyword evidence="2" id="KW-0677">Repeat</keyword>
<dbReference type="PANTHER" id="PTHR19848">
    <property type="entry name" value="WD40 REPEAT PROTEIN"/>
    <property type="match status" value="1"/>
</dbReference>
<dbReference type="PROSITE" id="PS00678">
    <property type="entry name" value="WD_REPEATS_1"/>
    <property type="match status" value="11"/>
</dbReference>
<dbReference type="CDD" id="cd00200">
    <property type="entry name" value="WD40"/>
    <property type="match status" value="2"/>
</dbReference>
<feature type="repeat" description="WD" evidence="3">
    <location>
        <begin position="926"/>
        <end position="967"/>
    </location>
</feature>
<dbReference type="Pfam" id="PF00400">
    <property type="entry name" value="WD40"/>
    <property type="match status" value="15"/>
</dbReference>
<feature type="repeat" description="WD" evidence="3">
    <location>
        <begin position="716"/>
        <end position="757"/>
    </location>
</feature>
<dbReference type="Pfam" id="PF14516">
    <property type="entry name" value="AAA_35"/>
    <property type="match status" value="1"/>
</dbReference>
<dbReference type="InterPro" id="IPR001680">
    <property type="entry name" value="WD40_rpt"/>
</dbReference>
<dbReference type="InterPro" id="IPR011990">
    <property type="entry name" value="TPR-like_helical_dom_sf"/>
</dbReference>
<dbReference type="InterPro" id="IPR019734">
    <property type="entry name" value="TPR_rpt"/>
</dbReference>
<evidence type="ECO:0000256" key="2">
    <source>
        <dbReference type="ARBA" id="ARBA00022737"/>
    </source>
</evidence>
<protein>
    <recommendedName>
        <fullName evidence="9">Anaphase-promoting complex subunit 4 WD40 domain-containing protein</fullName>
    </recommendedName>
</protein>
<dbReference type="SMART" id="SM00320">
    <property type="entry name" value="WD40"/>
    <property type="match status" value="15"/>
</dbReference>
<feature type="repeat" description="WD" evidence="3">
    <location>
        <begin position="967"/>
        <end position="1008"/>
    </location>
</feature>
<feature type="repeat" description="WD" evidence="3">
    <location>
        <begin position="1131"/>
        <end position="1165"/>
    </location>
</feature>
<sequence>MPIAYCLLPIAYCLFPTPYSLLPTPYSLLPSPFPIMTNQPTIYQVGGSLPNNAATYAVRKADQEIFDALMAGEFCYVLNSRQMGKSSLRVKTMQRLIEAGVACASVDVTQIGNFVTSEQWYASLIKSLVNSFKLSDKFKVLPWLRERKQLSPLMWLGEFIEEVLLSEIPENIVIFLDEIDSIIKVEFKDDFFAFIRSCYNKRAENPAYKRLNFCLLGVATPADLIQDKQRTPFNIGRDIDLTGFTFEEAKEPLIPGLEGKVDNPEQVLAEILNWTGGQPFLTQKLCKLMVDGSPLTPLNKGGTGVEGTGVEGTSEGESNHSQASPLLRGTGGGSHCSTKVAQVARTQIIENWVSQDKPEHLKTIRDRILRNERRASRLLGLYQQVLDQGSLAADGSEEQTELRLSGLVVERDGYLKVNNRIYGSVFDRDWVKQELARLRPYSEAFTAWVESGCHDESRLLRGVALENAQAWARDKSLSDLDYQFLGASQELDRRVLAQESRILAKANDTLTEAQQKAKRTILIGGISLGLFSVIAIIIAMITAEKIQEAKTGARLEQQGVNILRRLPGDNGYYGNRELLYSAMETGQQLFNIVKDGRPLDNYPAISPLYALQQSLSKFREKRIFRGHQDWVRSVSFSPDGKTLATASADNTVRVWDLQGNQLALLKGHQDSVRSVSFSPDGKMLATASYSTMLTEDKTEDTTVRVWDLQGNQLALLKGHQDSVNSVSFSRDGKTLATASSDKTVRVWDLQGNQLALLKGHQSWVNSVSFSRDGKTLATASSDRTIILWDLQGNPLVMLRGHQDSVNSLSFNRNGKRLATASSDSTIRLWDLQGNPLAVLRGHQGSVNSLSFSPDGKTLATASSDRTVRLWNSKGNQLALFQGYRRSVNSVSFSPDGKTLAMALSDGTIRFWDLEGNRLGLSQGYQDRVNRRSVISISFSSDAKMLATESDDHTVRLWDLQGNPLVLLKGHQDSVKSVRFSRDGKILATASSDRTIRLWDLQGNQLAVLRGHQSWVNSVSFSRDGKTLATASYDHTVRLWDLQGNPLAVLRGHQSWVKSVSFSRDGKMLATASSDNTVRLWDLQGNPLAVLRGHQFWVNSISFSRDGKTLATASQDQTVIVWDLEGNQLALLKGHEGSVNSVSFSRDGKTLATASEDNTVRLWDLQGNPLAVLIGHEHSVISVRFSRDGQMLATASEDKTVRLWDLQGNPLAVLRGHQPSVKSVSFSPDGKMLATTSGRTVRLRQVEDLGEMLARGCKLLEDYFVENFEALETLTTCQYLVDKVAVSPGLVKQGETLAKEGDVDGAIAKFQKAKEWNPELELNPEIKAKQLAAPGKVKQGENLAKQGKIAQAISTYKEAQQLDPNLEISSQSWNYICYFGSLHGYATNVIDICEKAVAKEPENGLLKEGRGLARALTGDTAGAISDFQAFLEWIDQRYSSIKKQRQELKEGRGLASALTGDTAEAISDFQAFLEWIDQRYSSMGNDERIAGLQTYKQQRQQWIDELRAGKNPFTEEVLKSLRVFGTFDTRAQTFRFRWSINFSGSIGVPEQRNERNDLTIKGDVFIF</sequence>
<accession>A0A1D9G6V5</accession>
<keyword evidence="6" id="KW-0472">Membrane</keyword>
<dbReference type="SMART" id="SM00028">
    <property type="entry name" value="TPR"/>
    <property type="match status" value="2"/>
</dbReference>
<dbReference type="Gene3D" id="1.25.40.10">
    <property type="entry name" value="Tetratricopeptide repeat domain"/>
    <property type="match status" value="1"/>
</dbReference>
<feature type="repeat" description="WD" evidence="3">
    <location>
        <begin position="1213"/>
        <end position="1236"/>
    </location>
</feature>
<feature type="repeat" description="WD" evidence="3">
    <location>
        <begin position="1172"/>
        <end position="1206"/>
    </location>
</feature>
<dbReference type="PROSITE" id="PS50082">
    <property type="entry name" value="WD_REPEATS_2"/>
    <property type="match status" value="15"/>
</dbReference>
<feature type="repeat" description="TPR" evidence="4">
    <location>
        <begin position="1332"/>
        <end position="1365"/>
    </location>
</feature>
<gene>
    <name evidence="7" type="ORF">BJP36_28070</name>
</gene>
<keyword evidence="4" id="KW-0802">TPR repeat</keyword>
<dbReference type="Gene3D" id="2.130.10.10">
    <property type="entry name" value="YVTN repeat-like/Quinoprotein amine dehydrogenase"/>
    <property type="match status" value="6"/>
</dbReference>
<reference evidence="8" key="1">
    <citation type="submission" date="2016-10" db="EMBL/GenBank/DDBJ databases">
        <title>Comparative genomics uncovers the prolific and rare metabolic potential of the cyanobacterial genus Moorea.</title>
        <authorList>
            <person name="Leao T."/>
            <person name="Castelao G."/>
            <person name="Korobeynikov A."/>
            <person name="Monroe E.A."/>
            <person name="Podell S."/>
            <person name="Glukhov E."/>
            <person name="Allen E."/>
            <person name="Gerwick W.H."/>
            <person name="Gerwick L."/>
        </authorList>
    </citation>
    <scope>NUCLEOTIDE SEQUENCE [LARGE SCALE GENOMIC DNA]</scope>
    <source>
        <strain evidence="8">JHB</strain>
    </source>
</reference>
<dbReference type="Proteomes" id="UP000176944">
    <property type="component" value="Chromosome"/>
</dbReference>
<feature type="repeat" description="WD" evidence="3">
    <location>
        <begin position="1049"/>
        <end position="1083"/>
    </location>
</feature>
<feature type="repeat" description="WD" evidence="3">
    <location>
        <begin position="839"/>
        <end position="871"/>
    </location>
</feature>
<feature type="repeat" description="WD" evidence="3">
    <location>
        <begin position="757"/>
        <end position="798"/>
    </location>
</feature>
<feature type="region of interest" description="Disordered" evidence="5">
    <location>
        <begin position="299"/>
        <end position="333"/>
    </location>
</feature>
<feature type="transmembrane region" description="Helical" evidence="6">
    <location>
        <begin position="521"/>
        <end position="541"/>
    </location>
</feature>
<evidence type="ECO:0000313" key="7">
    <source>
        <dbReference type="EMBL" id="AOY83205.1"/>
    </source>
</evidence>
<dbReference type="InterPro" id="IPR036322">
    <property type="entry name" value="WD40_repeat_dom_sf"/>
</dbReference>
<dbReference type="PROSITE" id="PS50005">
    <property type="entry name" value="TPR"/>
    <property type="match status" value="1"/>
</dbReference>
<feature type="repeat" description="WD" evidence="3">
    <location>
        <begin position="1090"/>
        <end position="1131"/>
    </location>
</feature>
<dbReference type="SUPFAM" id="SSF50978">
    <property type="entry name" value="WD40 repeat-like"/>
    <property type="match status" value="2"/>
</dbReference>
<evidence type="ECO:0000256" key="1">
    <source>
        <dbReference type="ARBA" id="ARBA00022574"/>
    </source>
</evidence>
<dbReference type="PRINTS" id="PR00320">
    <property type="entry name" value="GPROTEINBRPT"/>
</dbReference>
<dbReference type="PROSITE" id="PS50294">
    <property type="entry name" value="WD_REPEATS_REGION"/>
    <property type="match status" value="13"/>
</dbReference>
<dbReference type="InterPro" id="IPR019775">
    <property type="entry name" value="WD40_repeat_CS"/>
</dbReference>
<evidence type="ECO:0008006" key="9">
    <source>
        <dbReference type="Google" id="ProtNLM"/>
    </source>
</evidence>
<dbReference type="Gene3D" id="3.40.50.300">
    <property type="entry name" value="P-loop containing nucleotide triphosphate hydrolases"/>
    <property type="match status" value="1"/>
</dbReference>
<dbReference type="PANTHER" id="PTHR19848:SF8">
    <property type="entry name" value="F-BOX AND WD REPEAT DOMAIN CONTAINING 7"/>
    <property type="match status" value="1"/>
</dbReference>
<feature type="compositionally biased region" description="Gly residues" evidence="5">
    <location>
        <begin position="301"/>
        <end position="310"/>
    </location>
</feature>
<evidence type="ECO:0000256" key="6">
    <source>
        <dbReference type="SAM" id="Phobius"/>
    </source>
</evidence>
<dbReference type="InterPro" id="IPR027417">
    <property type="entry name" value="P-loop_NTPase"/>
</dbReference>
<keyword evidence="6" id="KW-0812">Transmembrane</keyword>
<dbReference type="InterPro" id="IPR015943">
    <property type="entry name" value="WD40/YVTN_repeat-like_dom_sf"/>
</dbReference>
<feature type="repeat" description="WD" evidence="3">
    <location>
        <begin position="665"/>
        <end position="688"/>
    </location>
</feature>
<keyword evidence="1 3" id="KW-0853">WD repeat</keyword>